<dbReference type="Pfam" id="PF25087">
    <property type="entry name" value="GMPPB_C"/>
    <property type="match status" value="1"/>
</dbReference>
<evidence type="ECO:0000256" key="1">
    <source>
        <dbReference type="ARBA" id="ARBA00007274"/>
    </source>
</evidence>
<reference evidence="4" key="2">
    <citation type="journal article" date="2023" name="BMC Genomics">
        <title>Pest status, molecular evolution, and epigenetic factors derived from the genome assembly of Frankliniella fusca, a thysanopteran phytovirus vector.</title>
        <authorList>
            <person name="Catto M.A."/>
            <person name="Labadie P.E."/>
            <person name="Jacobson A.L."/>
            <person name="Kennedy G.G."/>
            <person name="Srinivasan R."/>
            <person name="Hunt B.G."/>
        </authorList>
    </citation>
    <scope>NUCLEOTIDE SEQUENCE</scope>
    <source>
        <strain evidence="4">PL_HMW_Pooled</strain>
    </source>
</reference>
<dbReference type="Pfam" id="PF00483">
    <property type="entry name" value="NTP_transferase"/>
    <property type="match status" value="1"/>
</dbReference>
<dbReference type="CDD" id="cd06428">
    <property type="entry name" value="M1P_guanylylT_A_like_N"/>
    <property type="match status" value="1"/>
</dbReference>
<dbReference type="InterPro" id="IPR056729">
    <property type="entry name" value="GMPPB_C"/>
</dbReference>
<reference evidence="4" key="1">
    <citation type="submission" date="2021-07" db="EMBL/GenBank/DDBJ databases">
        <authorList>
            <person name="Catto M.A."/>
            <person name="Jacobson A."/>
            <person name="Kennedy G."/>
            <person name="Labadie P."/>
            <person name="Hunt B.G."/>
            <person name="Srinivasan R."/>
        </authorList>
    </citation>
    <scope>NUCLEOTIDE SEQUENCE</scope>
    <source>
        <strain evidence="4">PL_HMW_Pooled</strain>
        <tissue evidence="4">Head</tissue>
    </source>
</reference>
<organism evidence="4 5">
    <name type="scientific">Frankliniella fusca</name>
    <dbReference type="NCBI Taxonomy" id="407009"/>
    <lineage>
        <taxon>Eukaryota</taxon>
        <taxon>Metazoa</taxon>
        <taxon>Ecdysozoa</taxon>
        <taxon>Arthropoda</taxon>
        <taxon>Hexapoda</taxon>
        <taxon>Insecta</taxon>
        <taxon>Pterygota</taxon>
        <taxon>Neoptera</taxon>
        <taxon>Paraneoptera</taxon>
        <taxon>Thysanoptera</taxon>
        <taxon>Terebrantia</taxon>
        <taxon>Thripoidea</taxon>
        <taxon>Thripidae</taxon>
        <taxon>Frankliniella</taxon>
    </lineage>
</organism>
<dbReference type="Gene3D" id="3.90.550.10">
    <property type="entry name" value="Spore Coat Polysaccharide Biosynthesis Protein SpsA, Chain A"/>
    <property type="match status" value="1"/>
</dbReference>
<feature type="domain" description="Mannose-1-phosphate guanyltransferase C-terminal" evidence="3">
    <location>
        <begin position="287"/>
        <end position="424"/>
    </location>
</feature>
<dbReference type="Proteomes" id="UP001219518">
    <property type="component" value="Unassembled WGS sequence"/>
</dbReference>
<sequence>MLKAIILIGGPLKGTRFRPLSLDIPKPLFPVAGLPMIQHHVEACARVPNLKEILIIGYYAASELQQFITDMIQEYKVNIRYLQEFTALGTAGGMYHFRDQICSGNPDAFFVLNGDVCADLPLQELLSFHQLKKALVSVMATEATRQQSLLYGCMVRNEGTSEVMHYVEKPSTFVSTLISCGVYVFSTDIFQTMSTVFNSKQSDYYSDNTHNTKETSCIQLEQEVLMPLAGTGKFFAMPTSRWWSQLKSAGSAIYANRHYLHLYQTKSSHRLAKGRSKDNQDDKSCNIIGDVHLHPSASVHPSATLGPNVSVGAGAIIGPGVRIKESIILSGASIADHSLVLHSIVGRATQVGKWSRVEGTPCDPNPNKPFAKMDNPPLFNQDGRLNPSITILGCSVTVPSEVILLNSIVLPYKELTRSFKNEIIL</sequence>
<protein>
    <submittedName>
        <fullName evidence="4">Mannose-1-phosphate guanyltransferase alpha-A</fullName>
    </submittedName>
</protein>
<feature type="domain" description="Nucleotidyl transferase" evidence="2">
    <location>
        <begin position="3"/>
        <end position="204"/>
    </location>
</feature>
<dbReference type="InterPro" id="IPR029044">
    <property type="entry name" value="Nucleotide-diphossugar_trans"/>
</dbReference>
<evidence type="ECO:0000313" key="5">
    <source>
        <dbReference type="Proteomes" id="UP001219518"/>
    </source>
</evidence>
<dbReference type="InterPro" id="IPR050486">
    <property type="entry name" value="Mannose-1P_guanyltransferase"/>
</dbReference>
<keyword evidence="5" id="KW-1185">Reference proteome</keyword>
<comment type="similarity">
    <text evidence="1">Belongs to the transferase hexapeptide repeat family.</text>
</comment>
<dbReference type="AlphaFoldDB" id="A0AAE1LKY0"/>
<accession>A0AAE1LKY0</accession>
<proteinExistence type="inferred from homology"/>
<dbReference type="EMBL" id="JAHWGI010001142">
    <property type="protein sequence ID" value="KAK3923315.1"/>
    <property type="molecule type" value="Genomic_DNA"/>
</dbReference>
<dbReference type="InterPro" id="IPR005835">
    <property type="entry name" value="NTP_transferase_dom"/>
</dbReference>
<dbReference type="Gene3D" id="2.160.10.10">
    <property type="entry name" value="Hexapeptide repeat proteins"/>
    <property type="match status" value="1"/>
</dbReference>
<comment type="caution">
    <text evidence="4">The sequence shown here is derived from an EMBL/GenBank/DDBJ whole genome shotgun (WGS) entry which is preliminary data.</text>
</comment>
<dbReference type="SUPFAM" id="SSF53448">
    <property type="entry name" value="Nucleotide-diphospho-sugar transferases"/>
    <property type="match status" value="1"/>
</dbReference>
<dbReference type="PANTHER" id="PTHR22572">
    <property type="entry name" value="SUGAR-1-PHOSPHATE GUANYL TRANSFERASE"/>
    <property type="match status" value="1"/>
</dbReference>
<evidence type="ECO:0000259" key="2">
    <source>
        <dbReference type="Pfam" id="PF00483"/>
    </source>
</evidence>
<evidence type="ECO:0000259" key="3">
    <source>
        <dbReference type="Pfam" id="PF25087"/>
    </source>
</evidence>
<gene>
    <name evidence="4" type="ORF">KUF71_000397</name>
</gene>
<name>A0AAE1LKY0_9NEOP</name>
<evidence type="ECO:0000313" key="4">
    <source>
        <dbReference type="EMBL" id="KAK3923315.1"/>
    </source>
</evidence>